<gene>
    <name evidence="5" type="ORF">PN36_01220</name>
</gene>
<dbReference type="PANTHER" id="PTHR42783:SF3">
    <property type="entry name" value="GLUTAMATE SYNTHASE [NADPH] SMALL CHAIN-RELATED"/>
    <property type="match status" value="1"/>
</dbReference>
<accession>A0A0A6P7M9</accession>
<feature type="domain" description="4Fe-4S ferredoxin-type" evidence="4">
    <location>
        <begin position="612"/>
        <end position="641"/>
    </location>
</feature>
<sequence>MSETNLTFRLYKDGDNAHKQWNQDVIQVGESYICPTYVHRTPPCQGSCPSGHDIRGWLSIVRGLDKPPKGMEWQEYAFQRMTKSNPFPAIMGRVCPAPCQDGCNRNEVENHVGINSVEQYIGDWAREHNLSFPKPEKETGKKVAVVGSGPAGLAAAYFLRLRGHSCTIFESYNKLGGMMGFGIPGYRIPRDVLDHENKRIIDMGVEVKLNTRVGTDVSIEQLEKEYDAIFWGIGATSGKALPIPGAEAPNCVDGMAFLRAFNEGRLHHLSGRILVIGGGDTAMDVVAVARRLGHISQVHEKDRPENVILGHTVHDVATAARREGADVWIVYRRPISKAPATKHELEAVISEGVEIHESLAPLEIIRGEDGRATALRVQPVDWVNGKMVPKEGEEFNIECTMIVGATGQKGDYTGIEDLDNGWGLIDADKTYAVKSKPGHFVGGDAVKPHLLTTAIGHASIAVEGIHNYLMGQEIASRPKVDSHHFNLLEELKIHNLQPDEYDHKETWGTNDSKFAVHNYENRAFAEIIPHEQLFLGHFPYEPLNPREEVEITAEQVLGNFKERFFGLTEEKAIAEAKRCMSCGMCFECDNCVIYCPQDAIFKVKKDQHAMGRYVDTDYDKCVGCHICKDVCPTGYIQMGLGQ</sequence>
<comment type="caution">
    <text evidence="5">The sequence shown here is derived from an EMBL/GenBank/DDBJ whole genome shotgun (WGS) entry which is preliminary data.</text>
</comment>
<evidence type="ECO:0000256" key="1">
    <source>
        <dbReference type="ARBA" id="ARBA00022723"/>
    </source>
</evidence>
<dbReference type="Pfam" id="PF12838">
    <property type="entry name" value="Fer4_7"/>
    <property type="match status" value="1"/>
</dbReference>
<dbReference type="Gene3D" id="3.30.70.20">
    <property type="match status" value="1"/>
</dbReference>
<name>A0A0A6P7M9_9GAMM</name>
<dbReference type="Proteomes" id="UP000030428">
    <property type="component" value="Unassembled WGS sequence"/>
</dbReference>
<reference evidence="5 6" key="1">
    <citation type="journal article" date="2016" name="Front. Microbiol.">
        <title>Single-Cell (Meta-)Genomics of a Dimorphic Candidatus Thiomargarita nelsonii Reveals Genomic Plasticity.</title>
        <authorList>
            <person name="Flood B.E."/>
            <person name="Fliss P."/>
            <person name="Jones D.S."/>
            <person name="Dick G.J."/>
            <person name="Jain S."/>
            <person name="Kaster A.K."/>
            <person name="Winkel M."/>
            <person name="Mussmann M."/>
            <person name="Bailey J."/>
        </authorList>
    </citation>
    <scope>NUCLEOTIDE SEQUENCE [LARGE SCALE GENOMIC DNA]</scope>
    <source>
        <strain evidence="5">Hydrate Ridge</strain>
    </source>
</reference>
<dbReference type="Pfam" id="PF07992">
    <property type="entry name" value="Pyr_redox_2"/>
    <property type="match status" value="1"/>
</dbReference>
<dbReference type="GO" id="GO:0046872">
    <property type="term" value="F:metal ion binding"/>
    <property type="evidence" value="ECO:0007669"/>
    <property type="project" value="UniProtKB-KW"/>
</dbReference>
<keyword evidence="6" id="KW-1185">Reference proteome</keyword>
<dbReference type="SUPFAM" id="SSF51971">
    <property type="entry name" value="Nucleotide-binding domain"/>
    <property type="match status" value="1"/>
</dbReference>
<dbReference type="InterPro" id="IPR009051">
    <property type="entry name" value="Helical_ferredxn"/>
</dbReference>
<dbReference type="InterPro" id="IPR028261">
    <property type="entry name" value="DPD_II"/>
</dbReference>
<dbReference type="Pfam" id="PF14691">
    <property type="entry name" value="Fer4_20"/>
    <property type="match status" value="1"/>
</dbReference>
<dbReference type="PROSITE" id="PS51379">
    <property type="entry name" value="4FE4S_FER_2"/>
    <property type="match status" value="2"/>
</dbReference>
<dbReference type="PANTHER" id="PTHR42783">
    <property type="entry name" value="GLUTAMATE SYNTHASE [NADPH] SMALL CHAIN"/>
    <property type="match status" value="1"/>
</dbReference>
<protein>
    <submittedName>
        <fullName evidence="5">Glutamate synthase</fullName>
    </submittedName>
</protein>
<evidence type="ECO:0000259" key="4">
    <source>
        <dbReference type="PROSITE" id="PS51379"/>
    </source>
</evidence>
<dbReference type="InterPro" id="IPR023753">
    <property type="entry name" value="FAD/NAD-binding_dom"/>
</dbReference>
<evidence type="ECO:0000313" key="6">
    <source>
        <dbReference type="Proteomes" id="UP000030428"/>
    </source>
</evidence>
<dbReference type="PRINTS" id="PR00419">
    <property type="entry name" value="ADXRDTASE"/>
</dbReference>
<dbReference type="GO" id="GO:0016491">
    <property type="term" value="F:oxidoreductase activity"/>
    <property type="evidence" value="ECO:0007669"/>
    <property type="project" value="InterPro"/>
</dbReference>
<keyword evidence="1" id="KW-0479">Metal-binding</keyword>
<keyword evidence="2" id="KW-0408">Iron</keyword>
<dbReference type="SUPFAM" id="SSF46548">
    <property type="entry name" value="alpha-helical ferredoxin"/>
    <property type="match status" value="2"/>
</dbReference>
<dbReference type="GO" id="GO:0051536">
    <property type="term" value="F:iron-sulfur cluster binding"/>
    <property type="evidence" value="ECO:0007669"/>
    <property type="project" value="UniProtKB-KW"/>
</dbReference>
<dbReference type="InterPro" id="IPR017900">
    <property type="entry name" value="4Fe4S_Fe_S_CS"/>
</dbReference>
<dbReference type="Gene3D" id="3.50.50.60">
    <property type="entry name" value="FAD/NAD(P)-binding domain"/>
    <property type="match status" value="2"/>
</dbReference>
<keyword evidence="3" id="KW-0411">Iron-sulfur</keyword>
<dbReference type="EMBL" id="JSZA02000003">
    <property type="protein sequence ID" value="KHD06377.1"/>
    <property type="molecule type" value="Genomic_DNA"/>
</dbReference>
<dbReference type="InterPro" id="IPR017896">
    <property type="entry name" value="4Fe4S_Fe-S-bd"/>
</dbReference>
<dbReference type="NCBIfam" id="NF009410">
    <property type="entry name" value="PRK12771.1"/>
    <property type="match status" value="1"/>
</dbReference>
<evidence type="ECO:0000256" key="3">
    <source>
        <dbReference type="ARBA" id="ARBA00023014"/>
    </source>
</evidence>
<evidence type="ECO:0000256" key="2">
    <source>
        <dbReference type="ARBA" id="ARBA00023004"/>
    </source>
</evidence>
<evidence type="ECO:0000313" key="5">
    <source>
        <dbReference type="EMBL" id="KHD06377.1"/>
    </source>
</evidence>
<dbReference type="PROSITE" id="PS00198">
    <property type="entry name" value="4FE4S_FER_1"/>
    <property type="match status" value="1"/>
</dbReference>
<organism evidence="5 6">
    <name type="scientific">Candidatus Thiomargarita nelsonii</name>
    <dbReference type="NCBI Taxonomy" id="1003181"/>
    <lineage>
        <taxon>Bacteria</taxon>
        <taxon>Pseudomonadati</taxon>
        <taxon>Pseudomonadota</taxon>
        <taxon>Gammaproteobacteria</taxon>
        <taxon>Thiotrichales</taxon>
        <taxon>Thiotrichaceae</taxon>
        <taxon>Thiomargarita</taxon>
    </lineage>
</organism>
<dbReference type="InterPro" id="IPR036188">
    <property type="entry name" value="FAD/NAD-bd_sf"/>
</dbReference>
<dbReference type="Gene3D" id="1.10.1060.10">
    <property type="entry name" value="Alpha-helical ferredoxin"/>
    <property type="match status" value="1"/>
</dbReference>
<dbReference type="AlphaFoldDB" id="A0A0A6P7M9"/>
<feature type="domain" description="4Fe-4S ferredoxin-type" evidence="4">
    <location>
        <begin position="576"/>
        <end position="606"/>
    </location>
</feature>
<proteinExistence type="predicted"/>